<dbReference type="PANTHER" id="PTHR43649">
    <property type="entry name" value="ARABINOSE-BINDING PROTEIN-RELATED"/>
    <property type="match status" value="1"/>
</dbReference>
<gene>
    <name evidence="2" type="ORF">J2T10_003583</name>
</gene>
<keyword evidence="2" id="KW-0762">Sugar transport</keyword>
<dbReference type="PROSITE" id="PS51257">
    <property type="entry name" value="PROKAR_LIPOPROTEIN"/>
    <property type="match status" value="1"/>
</dbReference>
<dbReference type="Pfam" id="PF01547">
    <property type="entry name" value="SBP_bac_1"/>
    <property type="match status" value="1"/>
</dbReference>
<protein>
    <submittedName>
        <fullName evidence="2">Multiple sugar transport system substrate-binding protein</fullName>
    </submittedName>
</protein>
<dbReference type="PANTHER" id="PTHR43649:SF12">
    <property type="entry name" value="DIACETYLCHITOBIOSE BINDING PROTEIN DASA"/>
    <property type="match status" value="1"/>
</dbReference>
<dbReference type="Gene3D" id="3.40.190.10">
    <property type="entry name" value="Periplasmic binding protein-like II"/>
    <property type="match status" value="1"/>
</dbReference>
<dbReference type="InterPro" id="IPR050490">
    <property type="entry name" value="Bact_solute-bd_prot1"/>
</dbReference>
<dbReference type="EMBL" id="JAUSSW010000012">
    <property type="protein sequence ID" value="MDQ0103914.1"/>
    <property type="molecule type" value="Genomic_DNA"/>
</dbReference>
<feature type="chain" id="PRO_5046747541" evidence="1">
    <location>
        <begin position="25"/>
        <end position="454"/>
    </location>
</feature>
<keyword evidence="1" id="KW-0732">Signal</keyword>
<name>A0ABT9TQG2_PAENI</name>
<evidence type="ECO:0000313" key="2">
    <source>
        <dbReference type="EMBL" id="MDQ0103914.1"/>
    </source>
</evidence>
<dbReference type="SUPFAM" id="SSF53850">
    <property type="entry name" value="Periplasmic binding protein-like II"/>
    <property type="match status" value="1"/>
</dbReference>
<dbReference type="InterPro" id="IPR006059">
    <property type="entry name" value="SBP"/>
</dbReference>
<keyword evidence="3" id="KW-1185">Reference proteome</keyword>
<proteinExistence type="predicted"/>
<accession>A0ABT9TQG2</accession>
<dbReference type="RefSeq" id="WP_306879151.1">
    <property type="nucleotide sequence ID" value="NZ_JAUSSW010000012.1"/>
</dbReference>
<comment type="caution">
    <text evidence="2">The sequence shown here is derived from an EMBL/GenBank/DDBJ whole genome shotgun (WGS) entry which is preliminary data.</text>
</comment>
<evidence type="ECO:0000256" key="1">
    <source>
        <dbReference type="SAM" id="SignalP"/>
    </source>
</evidence>
<sequence>MRFAPSAKLAAVALTAALALTACGGSDNSSTSNSSGGAVDGTGKKLNVLTGVNNQYPEQQKEWFKDIAAKFKAKTGADVEFETFASANDELTRIQTSVVSGQGPDVYSLGTTFTPTAYATKAFVTLSEDDWKKVGGKDRFNPAALGISGPDSEHQAGIPFVSRPFVMAYNKDLLAAAGIEKPATTWDELAEQAKKMTNAGTGTYGLATGYKDNFDPWKFIWAMSVQAGNPLVDGDKLKMDDPTVKKAYETYFGWLTKDKVVDPAAIGWSNSNAVAAFASGKAGYLMMTTSSSIPTLDKSAIAGKYAYSIMPTTAPGESSPKGDGDKAASILSGDNVVVADYSQQKDLALAYIELITSKEEQLNYQKIFGELPANAEALASLTDPKLQPIADAASKSKATPFTGAWGDIQLGLLNVTVQSIPDLAKGSVDNGALETRLKDAQSKGQASLDRAAKS</sequence>
<evidence type="ECO:0000313" key="3">
    <source>
        <dbReference type="Proteomes" id="UP001244563"/>
    </source>
</evidence>
<organism evidence="2 3">
    <name type="scientific">Paenarthrobacter nicotinovorans</name>
    <name type="common">Arthrobacter nicotinovorans</name>
    <dbReference type="NCBI Taxonomy" id="29320"/>
    <lineage>
        <taxon>Bacteria</taxon>
        <taxon>Bacillati</taxon>
        <taxon>Actinomycetota</taxon>
        <taxon>Actinomycetes</taxon>
        <taxon>Micrococcales</taxon>
        <taxon>Micrococcaceae</taxon>
        <taxon>Paenarthrobacter</taxon>
    </lineage>
</organism>
<reference evidence="2 3" key="1">
    <citation type="submission" date="2023-07" db="EMBL/GenBank/DDBJ databases">
        <title>Sorghum-associated microbial communities from plants grown in Nebraska, USA.</title>
        <authorList>
            <person name="Schachtman D."/>
        </authorList>
    </citation>
    <scope>NUCLEOTIDE SEQUENCE [LARGE SCALE GENOMIC DNA]</scope>
    <source>
        <strain evidence="2 3">CC523</strain>
    </source>
</reference>
<dbReference type="Proteomes" id="UP001244563">
    <property type="component" value="Unassembled WGS sequence"/>
</dbReference>
<feature type="signal peptide" evidence="1">
    <location>
        <begin position="1"/>
        <end position="24"/>
    </location>
</feature>
<keyword evidence="2" id="KW-0813">Transport</keyword>